<accession>A0ABV3KBN1</accession>
<dbReference type="InterPro" id="IPR012340">
    <property type="entry name" value="NA-bd_OB-fold"/>
</dbReference>
<sequence>MAIRPQQARPVPPPLVAALDALRRELGIPDDFPPEVHAAATRAAAAFPPGAPGSPVRKEERADHTDLALVTIDPEGSRDLDQAVFIEQTEGGFTVWYAIADVAAFVTAGDPVDLEAHRRGQTLYAPHQRTPLHPPELSEDTASLLPGQDRPAVLWCLGLDARGELESTSVTRSLVRSRVQLTYREVQESSWTRGPPRGRGSCCARWGSCGSGSSVSAAA</sequence>
<protein>
    <submittedName>
        <fullName evidence="2">RNB domain-containing ribonuclease</fullName>
    </submittedName>
</protein>
<evidence type="ECO:0000313" key="3">
    <source>
        <dbReference type="Proteomes" id="UP001553031"/>
    </source>
</evidence>
<feature type="domain" description="RNB" evidence="1">
    <location>
        <begin position="61"/>
        <end position="218"/>
    </location>
</feature>
<dbReference type="RefSeq" id="WP_363784433.1">
    <property type="nucleotide sequence ID" value="NZ_JBFBLL010000003.1"/>
</dbReference>
<reference evidence="2 3" key="1">
    <citation type="submission" date="2024-06" db="EMBL/GenBank/DDBJ databases">
        <title>The Natural Products Discovery Center: Release of the First 8490 Sequenced Strains for Exploring Actinobacteria Biosynthetic Diversity.</title>
        <authorList>
            <person name="Kalkreuter E."/>
            <person name="Kautsar S.A."/>
            <person name="Yang D."/>
            <person name="Bader C.D."/>
            <person name="Teijaro C.N."/>
            <person name="Fluegel L."/>
            <person name="Davis C.M."/>
            <person name="Simpson J.R."/>
            <person name="Lauterbach L."/>
            <person name="Steele A.D."/>
            <person name="Gui C."/>
            <person name="Meng S."/>
            <person name="Li G."/>
            <person name="Viehrig K."/>
            <person name="Ye F."/>
            <person name="Su P."/>
            <person name="Kiefer A.F."/>
            <person name="Nichols A."/>
            <person name="Cepeda A.J."/>
            <person name="Yan W."/>
            <person name="Fan B."/>
            <person name="Jiang Y."/>
            <person name="Adhikari A."/>
            <person name="Zheng C.-J."/>
            <person name="Schuster L."/>
            <person name="Cowan T.M."/>
            <person name="Smanski M.J."/>
            <person name="Chevrette M.G."/>
            <person name="De Carvalho L.P.S."/>
            <person name="Shen B."/>
        </authorList>
    </citation>
    <scope>NUCLEOTIDE SEQUENCE [LARGE SCALE GENOMIC DNA]</scope>
    <source>
        <strain evidence="2 3">NPDC079179</strain>
    </source>
</reference>
<dbReference type="PANTHER" id="PTHR23355">
    <property type="entry name" value="RIBONUCLEASE"/>
    <property type="match status" value="1"/>
</dbReference>
<organism evidence="2 3">
    <name type="scientific">Kocuria salsicia</name>
    <dbReference type="NCBI Taxonomy" id="664639"/>
    <lineage>
        <taxon>Bacteria</taxon>
        <taxon>Bacillati</taxon>
        <taxon>Actinomycetota</taxon>
        <taxon>Actinomycetes</taxon>
        <taxon>Micrococcales</taxon>
        <taxon>Micrococcaceae</taxon>
        <taxon>Kocuria</taxon>
    </lineage>
</organism>
<comment type="caution">
    <text evidence="2">The sequence shown here is derived from an EMBL/GenBank/DDBJ whole genome shotgun (WGS) entry which is preliminary data.</text>
</comment>
<keyword evidence="3" id="KW-1185">Reference proteome</keyword>
<dbReference type="Proteomes" id="UP001553031">
    <property type="component" value="Unassembled WGS sequence"/>
</dbReference>
<proteinExistence type="predicted"/>
<dbReference type="PANTHER" id="PTHR23355:SF9">
    <property type="entry name" value="DIS3-LIKE EXONUCLEASE 2"/>
    <property type="match status" value="1"/>
</dbReference>
<dbReference type="SMART" id="SM00955">
    <property type="entry name" value="RNB"/>
    <property type="match status" value="1"/>
</dbReference>
<evidence type="ECO:0000259" key="1">
    <source>
        <dbReference type="SMART" id="SM00955"/>
    </source>
</evidence>
<dbReference type="SUPFAM" id="SSF50249">
    <property type="entry name" value="Nucleic acid-binding proteins"/>
    <property type="match status" value="1"/>
</dbReference>
<name>A0ABV3KBN1_9MICC</name>
<dbReference type="InterPro" id="IPR001900">
    <property type="entry name" value="RNase_II/R"/>
</dbReference>
<dbReference type="Pfam" id="PF00773">
    <property type="entry name" value="RNB"/>
    <property type="match status" value="1"/>
</dbReference>
<dbReference type="EMBL" id="JBFBLL010000003">
    <property type="protein sequence ID" value="MEV8157790.1"/>
    <property type="molecule type" value="Genomic_DNA"/>
</dbReference>
<evidence type="ECO:0000313" key="2">
    <source>
        <dbReference type="EMBL" id="MEV8157790.1"/>
    </source>
</evidence>
<gene>
    <name evidence="2" type="ORF">AB0O96_06230</name>
</gene>
<dbReference type="InterPro" id="IPR050180">
    <property type="entry name" value="RNR_Ribonuclease"/>
</dbReference>